<dbReference type="InterPro" id="IPR000477">
    <property type="entry name" value="RT_dom"/>
</dbReference>
<evidence type="ECO:0000313" key="2">
    <source>
        <dbReference type="EMBL" id="CAK5274978.1"/>
    </source>
</evidence>
<protein>
    <recommendedName>
        <fullName evidence="1">Reverse transcriptase domain-containing protein</fullName>
    </recommendedName>
</protein>
<comment type="caution">
    <text evidence="2">The sequence shown here is derived from an EMBL/GenBank/DDBJ whole genome shotgun (WGS) entry which is preliminary data.</text>
</comment>
<keyword evidence="3" id="KW-1185">Reference proteome</keyword>
<dbReference type="PANTHER" id="PTHR33481:SF1">
    <property type="entry name" value="ENDONUCLEASE_EXONUCLEASE_PHOSPHATASE DOMAIN-CONTAINING PROTEIN-RELATED"/>
    <property type="match status" value="1"/>
</dbReference>
<dbReference type="EMBL" id="CAVNYO010000403">
    <property type="protein sequence ID" value="CAK5274978.1"/>
    <property type="molecule type" value="Genomic_DNA"/>
</dbReference>
<evidence type="ECO:0000259" key="1">
    <source>
        <dbReference type="PROSITE" id="PS50878"/>
    </source>
</evidence>
<dbReference type="Pfam" id="PF00078">
    <property type="entry name" value="RVT_1"/>
    <property type="match status" value="1"/>
</dbReference>
<dbReference type="SUPFAM" id="SSF56672">
    <property type="entry name" value="DNA/RNA polymerases"/>
    <property type="match status" value="1"/>
</dbReference>
<reference evidence="2" key="1">
    <citation type="submission" date="2023-11" db="EMBL/GenBank/DDBJ databases">
        <authorList>
            <person name="De Vega J J."/>
            <person name="De Vega J J."/>
        </authorList>
    </citation>
    <scope>NUCLEOTIDE SEQUENCE</scope>
</reference>
<sequence length="206" mass="22648">MMSCLHTVIVANTNKLQHPGGQFGGVSNKSTTDAILTFTHDIEAAWNNNKVTSALTFDIKGYFDYVNHDRLLHEMRRKGIPLQYVRWTASFLEEREAAVCIDGTRGEMKPVENGIPQGSPTSPILAAFYSSFLLELFEEQQKQHQGIPGEDTTCTPVMLIMYVDDGKLYVSSESLETNAPQLPPPSPGCTPAGVLLGTLRRSSEGT</sequence>
<accession>A0AAD2HF23</accession>
<dbReference type="Proteomes" id="UP001295794">
    <property type="component" value="Unassembled WGS sequence"/>
</dbReference>
<dbReference type="AlphaFoldDB" id="A0AAD2HF23"/>
<feature type="domain" description="Reverse transcriptase" evidence="1">
    <location>
        <begin position="1"/>
        <end position="206"/>
    </location>
</feature>
<dbReference type="PROSITE" id="PS50878">
    <property type="entry name" value="RT_POL"/>
    <property type="match status" value="1"/>
</dbReference>
<dbReference type="InterPro" id="IPR043502">
    <property type="entry name" value="DNA/RNA_pol_sf"/>
</dbReference>
<proteinExistence type="predicted"/>
<evidence type="ECO:0000313" key="3">
    <source>
        <dbReference type="Proteomes" id="UP001295794"/>
    </source>
</evidence>
<gene>
    <name evidence="2" type="ORF">MYCIT1_LOCUS22447</name>
</gene>
<organism evidence="2 3">
    <name type="scientific">Mycena citricolor</name>
    <dbReference type="NCBI Taxonomy" id="2018698"/>
    <lineage>
        <taxon>Eukaryota</taxon>
        <taxon>Fungi</taxon>
        <taxon>Dikarya</taxon>
        <taxon>Basidiomycota</taxon>
        <taxon>Agaricomycotina</taxon>
        <taxon>Agaricomycetes</taxon>
        <taxon>Agaricomycetidae</taxon>
        <taxon>Agaricales</taxon>
        <taxon>Marasmiineae</taxon>
        <taxon>Mycenaceae</taxon>
        <taxon>Mycena</taxon>
    </lineage>
</organism>
<name>A0AAD2HF23_9AGAR</name>
<dbReference type="PANTHER" id="PTHR33481">
    <property type="entry name" value="REVERSE TRANSCRIPTASE"/>
    <property type="match status" value="1"/>
</dbReference>